<accession>A0A8K1G6R7</accession>
<dbReference type="Proteomes" id="UP000796761">
    <property type="component" value="Unassembled WGS sequence"/>
</dbReference>
<proteinExistence type="predicted"/>
<feature type="region of interest" description="Disordered" evidence="1">
    <location>
        <begin position="26"/>
        <end position="48"/>
    </location>
</feature>
<sequence>MRPLSLPCVFQILECLDFPECGPEVQGEALPGTQRPRGSQQGSLDSEKRDAAEAMWAVWGWARQSLGLGWAGLWVLRQLLTAHLPPPSAT</sequence>
<dbReference type="AlphaFoldDB" id="A0A8K1G6R7"/>
<evidence type="ECO:0000313" key="2">
    <source>
        <dbReference type="EMBL" id="TRZ12504.1"/>
    </source>
</evidence>
<evidence type="ECO:0000313" key="3">
    <source>
        <dbReference type="Proteomes" id="UP000796761"/>
    </source>
</evidence>
<evidence type="ECO:0000256" key="1">
    <source>
        <dbReference type="SAM" id="MobiDB-lite"/>
    </source>
</evidence>
<keyword evidence="3" id="KW-1185">Reference proteome</keyword>
<organism evidence="2 3">
    <name type="scientific">Zosterops borbonicus</name>
    <dbReference type="NCBI Taxonomy" id="364589"/>
    <lineage>
        <taxon>Eukaryota</taxon>
        <taxon>Metazoa</taxon>
        <taxon>Chordata</taxon>
        <taxon>Craniata</taxon>
        <taxon>Vertebrata</taxon>
        <taxon>Euteleostomi</taxon>
        <taxon>Archelosauria</taxon>
        <taxon>Archosauria</taxon>
        <taxon>Dinosauria</taxon>
        <taxon>Saurischia</taxon>
        <taxon>Theropoda</taxon>
        <taxon>Coelurosauria</taxon>
        <taxon>Aves</taxon>
        <taxon>Neognathae</taxon>
        <taxon>Neoaves</taxon>
        <taxon>Telluraves</taxon>
        <taxon>Australaves</taxon>
        <taxon>Passeriformes</taxon>
        <taxon>Sylvioidea</taxon>
        <taxon>Zosteropidae</taxon>
        <taxon>Zosterops</taxon>
    </lineage>
</organism>
<protein>
    <submittedName>
        <fullName evidence="2">Uncharacterized protein</fullName>
    </submittedName>
</protein>
<gene>
    <name evidence="2" type="ORF">HGM15179_014593</name>
</gene>
<reference evidence="2" key="1">
    <citation type="submission" date="2019-04" db="EMBL/GenBank/DDBJ databases">
        <title>Genome assembly of Zosterops borbonicus 15179.</title>
        <authorList>
            <person name="Leroy T."/>
            <person name="Anselmetti Y."/>
            <person name="Tilak M.-K."/>
            <person name="Nabholz B."/>
        </authorList>
    </citation>
    <scope>NUCLEOTIDE SEQUENCE</scope>
    <source>
        <strain evidence="2">HGM_15179</strain>
        <tissue evidence="2">Muscle</tissue>
    </source>
</reference>
<name>A0A8K1G6R7_9PASS</name>
<comment type="caution">
    <text evidence="2">The sequence shown here is derived from an EMBL/GenBank/DDBJ whole genome shotgun (WGS) entry which is preliminary data.</text>
</comment>
<dbReference type="EMBL" id="SWJQ01000584">
    <property type="protein sequence ID" value="TRZ12504.1"/>
    <property type="molecule type" value="Genomic_DNA"/>
</dbReference>